<dbReference type="Proteomes" id="UP001058461">
    <property type="component" value="Chromosome"/>
</dbReference>
<dbReference type="EMBL" id="CP073347">
    <property type="protein sequence ID" value="UTW12979.1"/>
    <property type="molecule type" value="Genomic_DNA"/>
</dbReference>
<sequence length="100" mass="11212">MPGQNLDLLALNQAVISRFPMFMPVVLKTMADFMRNAVRVVMAQYLYVTDPIAAVGKTLGVGALFDFVDQTDMDENLITLRHRRRTAAGHKYAAKQQQAK</sequence>
<accession>A0ABY5HP08</accession>
<organism evidence="1 2">
    <name type="scientific">Marinobacterium rhizophilum</name>
    <dbReference type="NCBI Taxonomy" id="420402"/>
    <lineage>
        <taxon>Bacteria</taxon>
        <taxon>Pseudomonadati</taxon>
        <taxon>Pseudomonadota</taxon>
        <taxon>Gammaproteobacteria</taxon>
        <taxon>Oceanospirillales</taxon>
        <taxon>Oceanospirillaceae</taxon>
        <taxon>Marinobacterium</taxon>
    </lineage>
</organism>
<gene>
    <name evidence="1" type="ORF">KDW95_04715</name>
</gene>
<dbReference type="RefSeq" id="WP_255855130.1">
    <property type="nucleotide sequence ID" value="NZ_CP073347.1"/>
</dbReference>
<reference evidence="1" key="1">
    <citation type="submission" date="2021-04" db="EMBL/GenBank/DDBJ databases">
        <title>Oceanospirillales bacteria with DddD are important DMSP degraders in coastal seawater.</title>
        <authorList>
            <person name="Liu J."/>
        </authorList>
    </citation>
    <scope>NUCLEOTIDE SEQUENCE</scope>
    <source>
        <strain evidence="1">D13-1</strain>
    </source>
</reference>
<keyword evidence="2" id="KW-1185">Reference proteome</keyword>
<protein>
    <submittedName>
        <fullName evidence="1">Uncharacterized protein</fullName>
    </submittedName>
</protein>
<proteinExistence type="predicted"/>
<evidence type="ECO:0000313" key="1">
    <source>
        <dbReference type="EMBL" id="UTW12979.1"/>
    </source>
</evidence>
<name>A0ABY5HP08_9GAMM</name>
<evidence type="ECO:0000313" key="2">
    <source>
        <dbReference type="Proteomes" id="UP001058461"/>
    </source>
</evidence>